<sequence length="142" mass="16025">MNFHDQFTANLSHGDFEACFNLLQSCYELSLSLLRSCRAECAANLQTSIARLLQAKIANGEKHDSYFWKDLVILELYHNSIPPNLELNFERRLDDEDDICTGTPSPSFQTTPARGHLIPSVRFNVQQVCIEGESSVESGFEP</sequence>
<evidence type="ECO:0000313" key="2">
    <source>
        <dbReference type="Proteomes" id="UP000499080"/>
    </source>
</evidence>
<comment type="caution">
    <text evidence="1">The sequence shown here is derived from an EMBL/GenBank/DDBJ whole genome shotgun (WGS) entry which is preliminary data.</text>
</comment>
<dbReference type="EMBL" id="BGPR01000769">
    <property type="protein sequence ID" value="GBM34785.1"/>
    <property type="molecule type" value="Genomic_DNA"/>
</dbReference>
<keyword evidence="2" id="KW-1185">Reference proteome</keyword>
<dbReference type="Proteomes" id="UP000499080">
    <property type="component" value="Unassembled WGS sequence"/>
</dbReference>
<protein>
    <submittedName>
        <fullName evidence="1">Uncharacterized protein</fullName>
    </submittedName>
</protein>
<dbReference type="AlphaFoldDB" id="A0A4Y2F3X0"/>
<gene>
    <name evidence="1" type="ORF">AVEN_7838_1</name>
</gene>
<evidence type="ECO:0000313" key="1">
    <source>
        <dbReference type="EMBL" id="GBM34785.1"/>
    </source>
</evidence>
<accession>A0A4Y2F3X0</accession>
<reference evidence="1 2" key="1">
    <citation type="journal article" date="2019" name="Sci. Rep.">
        <title>Orb-weaving spider Araneus ventricosus genome elucidates the spidroin gene catalogue.</title>
        <authorList>
            <person name="Kono N."/>
            <person name="Nakamura H."/>
            <person name="Ohtoshi R."/>
            <person name="Moran D.A.P."/>
            <person name="Shinohara A."/>
            <person name="Yoshida Y."/>
            <person name="Fujiwara M."/>
            <person name="Mori M."/>
            <person name="Tomita M."/>
            <person name="Arakawa K."/>
        </authorList>
    </citation>
    <scope>NUCLEOTIDE SEQUENCE [LARGE SCALE GENOMIC DNA]</scope>
</reference>
<proteinExistence type="predicted"/>
<name>A0A4Y2F3X0_ARAVE</name>
<organism evidence="1 2">
    <name type="scientific">Araneus ventricosus</name>
    <name type="common">Orbweaver spider</name>
    <name type="synonym">Epeira ventricosa</name>
    <dbReference type="NCBI Taxonomy" id="182803"/>
    <lineage>
        <taxon>Eukaryota</taxon>
        <taxon>Metazoa</taxon>
        <taxon>Ecdysozoa</taxon>
        <taxon>Arthropoda</taxon>
        <taxon>Chelicerata</taxon>
        <taxon>Arachnida</taxon>
        <taxon>Araneae</taxon>
        <taxon>Araneomorphae</taxon>
        <taxon>Entelegynae</taxon>
        <taxon>Araneoidea</taxon>
        <taxon>Araneidae</taxon>
        <taxon>Araneus</taxon>
    </lineage>
</organism>